<dbReference type="AlphaFoldDB" id="A0A2M8KCL9"/>
<reference evidence="2" key="1">
    <citation type="submission" date="2017-09" db="EMBL/GenBank/DDBJ databases">
        <title>Depth-based differentiation of microbial function through sediment-hosted aquifers and enrichment of novel symbionts in the deep terrestrial subsurface.</title>
        <authorList>
            <person name="Probst A.J."/>
            <person name="Ladd B."/>
            <person name="Jarett J.K."/>
            <person name="Geller-Mcgrath D.E."/>
            <person name="Sieber C.M.K."/>
            <person name="Emerson J.B."/>
            <person name="Anantharaman K."/>
            <person name="Thomas B.C."/>
            <person name="Malmstrom R."/>
            <person name="Stieglmeier M."/>
            <person name="Klingl A."/>
            <person name="Woyke T."/>
            <person name="Ryan C.M."/>
            <person name="Banfield J.F."/>
        </authorList>
    </citation>
    <scope>NUCLEOTIDE SEQUENCE [LARGE SCALE GENOMIC DNA]</scope>
</reference>
<proteinExistence type="predicted"/>
<dbReference type="Proteomes" id="UP000231648">
    <property type="component" value="Unassembled WGS sequence"/>
</dbReference>
<evidence type="ECO:0000313" key="2">
    <source>
        <dbReference type="Proteomes" id="UP000231648"/>
    </source>
</evidence>
<organism evidence="1 2">
    <name type="scientific">Candidatus Portnoybacteria bacterium CG10_big_fil_rev_8_21_14_0_10_38_18</name>
    <dbReference type="NCBI Taxonomy" id="1974813"/>
    <lineage>
        <taxon>Bacteria</taxon>
        <taxon>Candidatus Portnoyibacteriota</taxon>
    </lineage>
</organism>
<dbReference type="EMBL" id="PFDX01000010">
    <property type="protein sequence ID" value="PJE57644.1"/>
    <property type="molecule type" value="Genomic_DNA"/>
</dbReference>
<dbReference type="Pfam" id="PF05258">
    <property type="entry name" value="DciA"/>
    <property type="match status" value="1"/>
</dbReference>
<protein>
    <recommendedName>
        <fullName evidence="3">DUF721 domain-containing protein</fullName>
    </recommendedName>
</protein>
<sequence length="52" mass="6210">MEVFFYKNKNLYIKCFDSTKANELFLNQEKLIDKINQSLSQKVVNKLIIKAR</sequence>
<comment type="caution">
    <text evidence="1">The sequence shown here is derived from an EMBL/GenBank/DDBJ whole genome shotgun (WGS) entry which is preliminary data.</text>
</comment>
<evidence type="ECO:0008006" key="3">
    <source>
        <dbReference type="Google" id="ProtNLM"/>
    </source>
</evidence>
<accession>A0A2M8KCL9</accession>
<evidence type="ECO:0000313" key="1">
    <source>
        <dbReference type="EMBL" id="PJE57644.1"/>
    </source>
</evidence>
<gene>
    <name evidence="1" type="ORF">COU82_00865</name>
</gene>
<name>A0A2M8KCL9_9BACT</name>
<dbReference type="InterPro" id="IPR007922">
    <property type="entry name" value="DciA-like"/>
</dbReference>